<dbReference type="PROSITE" id="PS51257">
    <property type="entry name" value="PROKAR_LIPOPROTEIN"/>
    <property type="match status" value="1"/>
</dbReference>
<dbReference type="AlphaFoldDB" id="A0A9X3SC67"/>
<feature type="signal peptide" evidence="2">
    <location>
        <begin position="1"/>
        <end position="23"/>
    </location>
</feature>
<keyword evidence="4" id="KW-1185">Reference proteome</keyword>
<evidence type="ECO:0008006" key="5">
    <source>
        <dbReference type="Google" id="ProtNLM"/>
    </source>
</evidence>
<accession>A0A9X3SC67</accession>
<proteinExistence type="predicted"/>
<evidence type="ECO:0000313" key="4">
    <source>
        <dbReference type="Proteomes" id="UP001147653"/>
    </source>
</evidence>
<gene>
    <name evidence="3" type="ORF">OJ997_28660</name>
</gene>
<evidence type="ECO:0000256" key="1">
    <source>
        <dbReference type="SAM" id="MobiDB-lite"/>
    </source>
</evidence>
<evidence type="ECO:0000313" key="3">
    <source>
        <dbReference type="EMBL" id="MDA0184311.1"/>
    </source>
</evidence>
<feature type="region of interest" description="Disordered" evidence="1">
    <location>
        <begin position="27"/>
        <end position="53"/>
    </location>
</feature>
<feature type="compositionally biased region" description="Basic and acidic residues" evidence="1">
    <location>
        <begin position="32"/>
        <end position="48"/>
    </location>
</feature>
<keyword evidence="2" id="KW-0732">Signal</keyword>
<comment type="caution">
    <text evidence="3">The sequence shown here is derived from an EMBL/GenBank/DDBJ whole genome shotgun (WGS) entry which is preliminary data.</text>
</comment>
<dbReference type="EMBL" id="JAPDDP010000073">
    <property type="protein sequence ID" value="MDA0184311.1"/>
    <property type="molecule type" value="Genomic_DNA"/>
</dbReference>
<feature type="chain" id="PRO_5040944257" description="Nuclear transport factor 2 family protein" evidence="2">
    <location>
        <begin position="24"/>
        <end position="176"/>
    </location>
</feature>
<name>A0A9X3SC67_9ACTN</name>
<sequence>MISRRWLGALAALGLAITGCGEAAAPEPDQLALKRPERPREAQPDKRAPVTGAERGVIRRWAEELSRGDVRAAAKEFSVPSEIVNLQPDPLELDTARRVEDFNDSLPCGAKLIKVTRTVSKLVVGEFELTDRPGGDCGASAGSQATFAFLIDADGHIARLIYIDTDDADAPGTALT</sequence>
<protein>
    <recommendedName>
        <fullName evidence="5">Nuclear transport factor 2 family protein</fullName>
    </recommendedName>
</protein>
<dbReference type="Proteomes" id="UP001147653">
    <property type="component" value="Unassembled WGS sequence"/>
</dbReference>
<organism evidence="3 4">
    <name type="scientific">Solirubrobacter phytolaccae</name>
    <dbReference type="NCBI Taxonomy" id="1404360"/>
    <lineage>
        <taxon>Bacteria</taxon>
        <taxon>Bacillati</taxon>
        <taxon>Actinomycetota</taxon>
        <taxon>Thermoleophilia</taxon>
        <taxon>Solirubrobacterales</taxon>
        <taxon>Solirubrobacteraceae</taxon>
        <taxon>Solirubrobacter</taxon>
    </lineage>
</organism>
<evidence type="ECO:0000256" key="2">
    <source>
        <dbReference type="SAM" id="SignalP"/>
    </source>
</evidence>
<reference evidence="3" key="1">
    <citation type="submission" date="2022-10" db="EMBL/GenBank/DDBJ databases">
        <title>The WGS of Solirubrobacter phytolaccae KCTC 29190.</title>
        <authorList>
            <person name="Jiang Z."/>
        </authorList>
    </citation>
    <scope>NUCLEOTIDE SEQUENCE</scope>
    <source>
        <strain evidence="3">KCTC 29190</strain>
    </source>
</reference>
<dbReference type="RefSeq" id="WP_270028757.1">
    <property type="nucleotide sequence ID" value="NZ_JAPDDP010000073.1"/>
</dbReference>